<feature type="region of interest" description="Disordered" evidence="1">
    <location>
        <begin position="146"/>
        <end position="165"/>
    </location>
</feature>
<evidence type="ECO:0000256" key="1">
    <source>
        <dbReference type="SAM" id="MobiDB-lite"/>
    </source>
</evidence>
<evidence type="ECO:0000313" key="3">
    <source>
        <dbReference type="Proteomes" id="UP001432322"/>
    </source>
</evidence>
<proteinExistence type="predicted"/>
<feature type="region of interest" description="Disordered" evidence="1">
    <location>
        <begin position="1"/>
        <end position="28"/>
    </location>
</feature>
<reference evidence="2" key="1">
    <citation type="submission" date="2023-10" db="EMBL/GenBank/DDBJ databases">
        <title>Genome assembly of Pristionchus species.</title>
        <authorList>
            <person name="Yoshida K."/>
            <person name="Sommer R.J."/>
        </authorList>
    </citation>
    <scope>NUCLEOTIDE SEQUENCE</scope>
    <source>
        <strain evidence="2">RS5133</strain>
    </source>
</reference>
<accession>A0AAV5X090</accession>
<organism evidence="2 3">
    <name type="scientific">Pristionchus fissidentatus</name>
    <dbReference type="NCBI Taxonomy" id="1538716"/>
    <lineage>
        <taxon>Eukaryota</taxon>
        <taxon>Metazoa</taxon>
        <taxon>Ecdysozoa</taxon>
        <taxon>Nematoda</taxon>
        <taxon>Chromadorea</taxon>
        <taxon>Rhabditida</taxon>
        <taxon>Rhabditina</taxon>
        <taxon>Diplogasteromorpha</taxon>
        <taxon>Diplogasteroidea</taxon>
        <taxon>Neodiplogasteridae</taxon>
        <taxon>Pristionchus</taxon>
    </lineage>
</organism>
<protein>
    <recommendedName>
        <fullName evidence="4">Ribosomal protein</fullName>
    </recommendedName>
</protein>
<dbReference type="AlphaFoldDB" id="A0AAV5X090"/>
<evidence type="ECO:0000313" key="2">
    <source>
        <dbReference type="EMBL" id="GMT36846.1"/>
    </source>
</evidence>
<sequence length="204" mass="23527">MNISRESSRARNSVPRMGTRRSRSLSARRCSGLTSESFPNWEECACYPTHPVTKRERHPLWVYKQFNEAVNEIPRPIVDIWDPKMHKRDKEHTLPCSRVSDWLVAEDPHSNAAAGKDMLMAFALMRQSQVDLIVDEIILPEGSNHRMSQTVHEHRGIKGRLDRKPLRRVPRAGSRLLRAKEDDDLKILVTPRRPVPSAFPEPAR</sequence>
<dbReference type="EMBL" id="BTSY01000007">
    <property type="protein sequence ID" value="GMT36846.1"/>
    <property type="molecule type" value="Genomic_DNA"/>
</dbReference>
<name>A0AAV5X090_9BILA</name>
<keyword evidence="3" id="KW-1185">Reference proteome</keyword>
<gene>
    <name evidence="2" type="ORF">PFISCL1PPCAC_28143</name>
</gene>
<comment type="caution">
    <text evidence="2">The sequence shown here is derived from an EMBL/GenBank/DDBJ whole genome shotgun (WGS) entry which is preliminary data.</text>
</comment>
<dbReference type="Proteomes" id="UP001432322">
    <property type="component" value="Unassembled WGS sequence"/>
</dbReference>
<feature type="compositionally biased region" description="Basic and acidic residues" evidence="1">
    <location>
        <begin position="151"/>
        <end position="164"/>
    </location>
</feature>
<evidence type="ECO:0008006" key="4">
    <source>
        <dbReference type="Google" id="ProtNLM"/>
    </source>
</evidence>
<feature type="non-terminal residue" evidence="2">
    <location>
        <position position="204"/>
    </location>
</feature>